<dbReference type="PROSITE" id="PS01070">
    <property type="entry name" value="NUCLEASE_NON_SPEC"/>
    <property type="match status" value="1"/>
</dbReference>
<sequence>MRRSHAPALSYLEGHRLGARWDRGHLLRYAGTSVHPTLFGDHCAWSCCYLRTRTFVSEHLSNLRVQACRHSRRPTISSAERV</sequence>
<reference evidence="1" key="1">
    <citation type="submission" date="2019-12" db="EMBL/GenBank/DDBJ databases">
        <title>Genome sequencing and annotation of Brassica cretica.</title>
        <authorList>
            <person name="Studholme D.J."/>
            <person name="Sarris P.F."/>
        </authorList>
    </citation>
    <scope>NUCLEOTIDE SEQUENCE</scope>
    <source>
        <strain evidence="1">PFS-001/15</strain>
        <tissue evidence="1">Leaf</tissue>
    </source>
</reference>
<evidence type="ECO:0000313" key="1">
    <source>
        <dbReference type="EMBL" id="KAF2582659.1"/>
    </source>
</evidence>
<organism evidence="1 2">
    <name type="scientific">Brassica cretica</name>
    <name type="common">Mustard</name>
    <dbReference type="NCBI Taxonomy" id="69181"/>
    <lineage>
        <taxon>Eukaryota</taxon>
        <taxon>Viridiplantae</taxon>
        <taxon>Streptophyta</taxon>
        <taxon>Embryophyta</taxon>
        <taxon>Tracheophyta</taxon>
        <taxon>Spermatophyta</taxon>
        <taxon>Magnoliopsida</taxon>
        <taxon>eudicotyledons</taxon>
        <taxon>Gunneridae</taxon>
        <taxon>Pentapetalae</taxon>
        <taxon>rosids</taxon>
        <taxon>malvids</taxon>
        <taxon>Brassicales</taxon>
        <taxon>Brassicaceae</taxon>
        <taxon>Brassiceae</taxon>
        <taxon>Brassica</taxon>
    </lineage>
</organism>
<comment type="caution">
    <text evidence="1">The sequence shown here is derived from an EMBL/GenBank/DDBJ whole genome shotgun (WGS) entry which is preliminary data.</text>
</comment>
<protein>
    <submittedName>
        <fullName evidence="1">Uncharacterized protein</fullName>
    </submittedName>
</protein>
<dbReference type="GO" id="GO:0016787">
    <property type="term" value="F:hydrolase activity"/>
    <property type="evidence" value="ECO:0007669"/>
    <property type="project" value="InterPro"/>
</dbReference>
<dbReference type="GO" id="GO:0003676">
    <property type="term" value="F:nucleic acid binding"/>
    <property type="evidence" value="ECO:0007669"/>
    <property type="project" value="InterPro"/>
</dbReference>
<name>A0A8S9JLW4_BRACR</name>
<evidence type="ECO:0000313" key="2">
    <source>
        <dbReference type="Proteomes" id="UP000712281"/>
    </source>
</evidence>
<gene>
    <name evidence="1" type="ORF">F2Q68_00002919</name>
</gene>
<proteinExistence type="predicted"/>
<dbReference type="InterPro" id="IPR018524">
    <property type="entry name" value="DNA/RNA_endonuclease_AS"/>
</dbReference>
<dbReference type="GO" id="GO:0046872">
    <property type="term" value="F:metal ion binding"/>
    <property type="evidence" value="ECO:0007669"/>
    <property type="project" value="InterPro"/>
</dbReference>
<dbReference type="EMBL" id="QGKW02001660">
    <property type="protein sequence ID" value="KAF2582659.1"/>
    <property type="molecule type" value="Genomic_DNA"/>
</dbReference>
<accession>A0A8S9JLW4</accession>
<dbReference type="AlphaFoldDB" id="A0A8S9JLW4"/>
<dbReference type="Proteomes" id="UP000712281">
    <property type="component" value="Unassembled WGS sequence"/>
</dbReference>